<comment type="caution">
    <text evidence="1">The sequence shown here is derived from an EMBL/GenBank/DDBJ whole genome shotgun (WGS) entry which is preliminary data.</text>
</comment>
<protein>
    <submittedName>
        <fullName evidence="1">Uncharacterized protein</fullName>
    </submittedName>
</protein>
<dbReference type="AlphaFoldDB" id="A0A2J4JG71"/>
<evidence type="ECO:0000313" key="1">
    <source>
        <dbReference type="EMBL" id="PLK20902.1"/>
    </source>
</evidence>
<evidence type="ECO:0000313" key="2">
    <source>
        <dbReference type="Proteomes" id="UP000234484"/>
    </source>
</evidence>
<proteinExistence type="predicted"/>
<sequence length="61" mass="7026">MLAHNDHLVVSMQWPADFENIVINSWVERILYKVPGTRIVAASHHCQTMHFRSHATGDFPL</sequence>
<dbReference type="EMBL" id="PKKI01000016">
    <property type="protein sequence ID" value="PLK20902.1"/>
    <property type="molecule type" value="Genomic_DNA"/>
</dbReference>
<organism evidence="1 2">
    <name type="scientific">Natronobacterium gregoryi (strain ATCC 43098 / DSM 3393 / CCM 3738 / CIP 104747 / IAM 13177 / JCM 8860 / NBRC 102187 / NCIMB 2189 / SP2)</name>
    <dbReference type="NCBI Taxonomy" id="797304"/>
    <lineage>
        <taxon>Archaea</taxon>
        <taxon>Methanobacteriati</taxon>
        <taxon>Methanobacteriota</taxon>
        <taxon>Stenosarchaea group</taxon>
        <taxon>Halobacteria</taxon>
        <taxon>Halobacteriales</taxon>
        <taxon>Natrialbaceae</taxon>
        <taxon>Natronobacterium</taxon>
    </lineage>
</organism>
<accession>A0A2J4JG71</accession>
<name>A0A2J4JG71_NATGS</name>
<dbReference type="Proteomes" id="UP000234484">
    <property type="component" value="Unassembled WGS sequence"/>
</dbReference>
<gene>
    <name evidence="1" type="ORF">CYV19_07455</name>
</gene>
<reference evidence="1 2" key="1">
    <citation type="submission" date="2017-12" db="EMBL/GenBank/DDBJ databases">
        <title>The characterization of oligonucleotides binding to NgAgo.</title>
        <authorList>
            <person name="Jiang L."/>
            <person name="He B."/>
            <person name="Kang J."/>
            <person name="Yu M."/>
            <person name="Li N."/>
            <person name="Fang Y."/>
            <person name="Tang Z."/>
            <person name="Wu P."/>
            <person name="Yao P."/>
            <person name="Huang J."/>
        </authorList>
    </citation>
    <scope>NUCLEOTIDE SEQUENCE [LARGE SCALE GENOMIC DNA]</scope>
    <source>
        <strain evidence="1 2">SP2</strain>
        <tissue evidence="1">Freeze-dried powder thallus</tissue>
    </source>
</reference>